<keyword evidence="2" id="KW-0472">Membrane</keyword>
<gene>
    <name evidence="3" type="ORF">EJB06_30475</name>
</gene>
<name>A0A430HCL2_9BURK</name>
<keyword evidence="4" id="KW-1185">Reference proteome</keyword>
<keyword evidence="2" id="KW-1133">Transmembrane helix</keyword>
<keyword evidence="2" id="KW-0812">Transmembrane</keyword>
<reference evidence="3 4" key="1">
    <citation type="submission" date="2018-12" db="EMBL/GenBank/DDBJ databases">
        <authorList>
            <person name="Yang E."/>
        </authorList>
    </citation>
    <scope>NUCLEOTIDE SEQUENCE [LARGE SCALE GENOMIC DNA]</scope>
    <source>
        <strain evidence="3 4">SOD</strain>
    </source>
</reference>
<protein>
    <recommendedName>
        <fullName evidence="5">DotA/TraY family protein</fullName>
    </recommendedName>
</protein>
<evidence type="ECO:0000256" key="1">
    <source>
        <dbReference type="SAM" id="MobiDB-lite"/>
    </source>
</evidence>
<feature type="region of interest" description="Disordered" evidence="1">
    <location>
        <begin position="788"/>
        <end position="807"/>
    </location>
</feature>
<feature type="transmembrane region" description="Helical" evidence="2">
    <location>
        <begin position="160"/>
        <end position="181"/>
    </location>
</feature>
<feature type="transmembrane region" description="Helical" evidence="2">
    <location>
        <begin position="673"/>
        <end position="698"/>
    </location>
</feature>
<feature type="compositionally biased region" description="Basic residues" evidence="1">
    <location>
        <begin position="798"/>
        <end position="807"/>
    </location>
</feature>
<proteinExistence type="predicted"/>
<dbReference type="OrthoDB" id="7010241at2"/>
<evidence type="ECO:0000313" key="3">
    <source>
        <dbReference type="EMBL" id="RSZ55252.1"/>
    </source>
</evidence>
<accession>A0A430HCL2</accession>
<dbReference type="NCBIfam" id="TIGR04346">
    <property type="entry name" value="DotA_TraY"/>
    <property type="match status" value="1"/>
</dbReference>
<organism evidence="3 4">
    <name type="scientific">Massilia atriviolacea</name>
    <dbReference type="NCBI Taxonomy" id="2495579"/>
    <lineage>
        <taxon>Bacteria</taxon>
        <taxon>Pseudomonadati</taxon>
        <taxon>Pseudomonadota</taxon>
        <taxon>Betaproteobacteria</taxon>
        <taxon>Burkholderiales</taxon>
        <taxon>Oxalobacteraceae</taxon>
        <taxon>Telluria group</taxon>
        <taxon>Massilia</taxon>
    </lineage>
</organism>
<dbReference type="AlphaFoldDB" id="A0A430HCL2"/>
<evidence type="ECO:0000313" key="4">
    <source>
        <dbReference type="Proteomes" id="UP000278085"/>
    </source>
</evidence>
<dbReference type="Proteomes" id="UP000278085">
    <property type="component" value="Unassembled WGS sequence"/>
</dbReference>
<evidence type="ECO:0000256" key="2">
    <source>
        <dbReference type="SAM" id="Phobius"/>
    </source>
</evidence>
<feature type="transmembrane region" description="Helical" evidence="2">
    <location>
        <begin position="228"/>
        <end position="251"/>
    </location>
</feature>
<dbReference type="InterPro" id="IPR027628">
    <property type="entry name" value="DotA_TraY"/>
</dbReference>
<feature type="transmembrane region" description="Helical" evidence="2">
    <location>
        <begin position="628"/>
        <end position="652"/>
    </location>
</feature>
<feature type="transmembrane region" description="Helical" evidence="2">
    <location>
        <begin position="603"/>
        <end position="622"/>
    </location>
</feature>
<comment type="caution">
    <text evidence="3">The sequence shown here is derived from an EMBL/GenBank/DDBJ whole genome shotgun (WGS) entry which is preliminary data.</text>
</comment>
<sequence length="807" mass="84554">MGACCRCPVHSACNRRNRVRAHARNRHPAVGATPVLHGLAVGTTSALATPQQTVVAVGKRRAAGLHQGDRRLVLGGSGSRAWKIVRRAKVKLQRWVQFAIAACVSVPALAGDGSSLSAIGEAAKRSGDKSRQALVSIFGDVVNNPLAIAGGGSDTILANLFQVTNAGLLVIGGIFACYVWWHQLSQVAHEGTVFGKSQTTMWGPVRLVWGIASLVPTANGWALSQLLMLWAASLFGVGIANLGTDAAVAAFNNGKGMIVQPAMPDTVSLARSVLEADLCMHSMNAGQALAVANGGFSYAGEYVQQFSTASGFILRSPSQGKICGGAGLDAKLLEATPQGVQWFGSSIDTSPIYRAHLTALNRMQQFLSQEALAFVNASMSQLNGMDTQLPDMSIAIQRAALAYEASVNQEAGLKAGSIGDLAAKLSDRIKDGGWWTLGAWYQTFAHANSKLSNAVAAKAQTYGEGFAGDQGVSSVRVAVQKLYRTQQANDTNAVALGQTTSVTNTDTSKFLGSIFEKPGQKIVYYMVNLDVGSGGGGTTNPLIKMKNLGDYTLISAEAATVTYVGVKAAASVAEGVNAVAVVTNVVTGAGNAIAGAVEAATPFFLMIIIPVFLIGAGLSIYLPLIPFIMWFGAIINWLVVVLEAIIAAPLWAITHLSGEGDGMGAKSAHGYIFLLNVMARPMLMVIGFFGGGAILVVGGTFLNEIFGIAIANIQFDSITGLVSMVALLFVYFAICLTLIHSCFNLIFIVPDQVINWVGGTASPVVGRDTNDAVKSSVNVLMSRLEHMRKGAPPDSGTRHKSGNGIKR</sequence>
<evidence type="ECO:0008006" key="5">
    <source>
        <dbReference type="Google" id="ProtNLM"/>
    </source>
</evidence>
<dbReference type="EMBL" id="RXLQ01000030">
    <property type="protein sequence ID" value="RSZ55252.1"/>
    <property type="molecule type" value="Genomic_DNA"/>
</dbReference>
<feature type="transmembrane region" description="Helical" evidence="2">
    <location>
        <begin position="718"/>
        <end position="739"/>
    </location>
</feature>
<feature type="transmembrane region" description="Helical" evidence="2">
    <location>
        <begin position="202"/>
        <end position="222"/>
    </location>
</feature>